<organism evidence="1">
    <name type="scientific">Anguilla anguilla</name>
    <name type="common">European freshwater eel</name>
    <name type="synonym">Muraena anguilla</name>
    <dbReference type="NCBI Taxonomy" id="7936"/>
    <lineage>
        <taxon>Eukaryota</taxon>
        <taxon>Metazoa</taxon>
        <taxon>Chordata</taxon>
        <taxon>Craniata</taxon>
        <taxon>Vertebrata</taxon>
        <taxon>Euteleostomi</taxon>
        <taxon>Actinopterygii</taxon>
        <taxon>Neopterygii</taxon>
        <taxon>Teleostei</taxon>
        <taxon>Anguilliformes</taxon>
        <taxon>Anguillidae</taxon>
        <taxon>Anguilla</taxon>
    </lineage>
</organism>
<reference evidence="1" key="1">
    <citation type="submission" date="2014-11" db="EMBL/GenBank/DDBJ databases">
        <authorList>
            <person name="Amaro Gonzalez C."/>
        </authorList>
    </citation>
    <scope>NUCLEOTIDE SEQUENCE</scope>
</reference>
<reference evidence="1" key="2">
    <citation type="journal article" date="2015" name="Fish Shellfish Immunol.">
        <title>Early steps in the European eel (Anguilla anguilla)-Vibrio vulnificus interaction in the gills: Role of the RtxA13 toxin.</title>
        <authorList>
            <person name="Callol A."/>
            <person name="Pajuelo D."/>
            <person name="Ebbesson L."/>
            <person name="Teles M."/>
            <person name="MacKenzie S."/>
            <person name="Amaro C."/>
        </authorList>
    </citation>
    <scope>NUCLEOTIDE SEQUENCE</scope>
</reference>
<sequence length="36" mass="4289">MNLFGWQNRPFHWPAECNEIKACKVKTLSCRKCTFT</sequence>
<name>A0A0E9T6G8_ANGAN</name>
<protein>
    <submittedName>
        <fullName evidence="1">Uncharacterized protein</fullName>
    </submittedName>
</protein>
<proteinExistence type="predicted"/>
<evidence type="ECO:0000313" key="1">
    <source>
        <dbReference type="EMBL" id="JAH49226.1"/>
    </source>
</evidence>
<accession>A0A0E9T6G8</accession>
<dbReference type="EMBL" id="GBXM01059351">
    <property type="protein sequence ID" value="JAH49226.1"/>
    <property type="molecule type" value="Transcribed_RNA"/>
</dbReference>
<dbReference type="AlphaFoldDB" id="A0A0E9T6G8"/>
<dbReference type="EMBL" id="GBXM01050733">
    <property type="protein sequence ID" value="JAH57844.1"/>
    <property type="molecule type" value="Transcribed_RNA"/>
</dbReference>